<dbReference type="EMBL" id="JXXR01000001">
    <property type="protein sequence ID" value="KJY77897.1"/>
    <property type="molecule type" value="Genomic_DNA"/>
</dbReference>
<evidence type="ECO:0000313" key="12">
    <source>
        <dbReference type="EMBL" id="KJY77897.1"/>
    </source>
</evidence>
<dbReference type="PRINTS" id="PR01490">
    <property type="entry name" value="RTXTOXIND"/>
</dbReference>
<dbReference type="SUPFAM" id="SSF111369">
    <property type="entry name" value="HlyD-like secretion proteins"/>
    <property type="match status" value="1"/>
</dbReference>
<dbReference type="PROSITE" id="PS00543">
    <property type="entry name" value="HLYD_FAMILY"/>
    <property type="match status" value="1"/>
</dbReference>
<dbReference type="Gene3D" id="2.40.50.100">
    <property type="match status" value="1"/>
</dbReference>
<organism evidence="12">
    <name type="scientific">Vibrio coralliilyticus</name>
    <dbReference type="NCBI Taxonomy" id="190893"/>
    <lineage>
        <taxon>Bacteria</taxon>
        <taxon>Pseudomonadati</taxon>
        <taxon>Pseudomonadota</taxon>
        <taxon>Gammaproteobacteria</taxon>
        <taxon>Vibrionales</taxon>
        <taxon>Vibrionaceae</taxon>
        <taxon>Vibrio</taxon>
    </lineage>
</organism>
<keyword evidence="6 9" id="KW-0812">Transmembrane</keyword>
<dbReference type="Gene3D" id="2.40.30.170">
    <property type="match status" value="1"/>
</dbReference>
<dbReference type="AlphaFoldDB" id="A0A837GBY4"/>
<evidence type="ECO:0000256" key="5">
    <source>
        <dbReference type="ARBA" id="ARBA00022519"/>
    </source>
</evidence>
<dbReference type="GO" id="GO:0005886">
    <property type="term" value="C:plasma membrane"/>
    <property type="evidence" value="ECO:0007669"/>
    <property type="project" value="UniProtKB-SubCell"/>
</dbReference>
<keyword evidence="4 9" id="KW-1003">Cell membrane</keyword>
<evidence type="ECO:0000256" key="7">
    <source>
        <dbReference type="ARBA" id="ARBA00022989"/>
    </source>
</evidence>
<evidence type="ECO:0000259" key="10">
    <source>
        <dbReference type="Pfam" id="PF25988"/>
    </source>
</evidence>
<feature type="transmembrane region" description="Helical" evidence="9">
    <location>
        <begin position="52"/>
        <end position="69"/>
    </location>
</feature>
<dbReference type="PANTHER" id="PTHR30386:SF27">
    <property type="entry name" value="MEMBRANE FUSION PROTEIN (MFP) FAMILY PROTEIN"/>
    <property type="match status" value="1"/>
</dbReference>
<keyword evidence="3 9" id="KW-0813">Transport</keyword>
<dbReference type="InterPro" id="IPR010129">
    <property type="entry name" value="T1SS_HlyD"/>
</dbReference>
<dbReference type="InterPro" id="IPR006144">
    <property type="entry name" value="Secretion_HlyD_CS"/>
</dbReference>
<evidence type="ECO:0000256" key="8">
    <source>
        <dbReference type="ARBA" id="ARBA00023136"/>
    </source>
</evidence>
<gene>
    <name evidence="12" type="ORF">TW71_02370</name>
</gene>
<dbReference type="InterPro" id="IPR058982">
    <property type="entry name" value="Beta-barrel_AprE"/>
</dbReference>
<evidence type="ECO:0000256" key="1">
    <source>
        <dbReference type="ARBA" id="ARBA00004377"/>
    </source>
</evidence>
<dbReference type="PANTHER" id="PTHR30386">
    <property type="entry name" value="MEMBRANE FUSION SUBUNIT OF EMRAB-TOLC MULTIDRUG EFFLUX PUMP"/>
    <property type="match status" value="1"/>
</dbReference>
<feature type="domain" description="CyaD-like alpha-helical hairpin" evidence="10">
    <location>
        <begin position="125"/>
        <end position="311"/>
    </location>
</feature>
<feature type="domain" description="AprE-like beta-barrel" evidence="11">
    <location>
        <begin position="351"/>
        <end position="439"/>
    </location>
</feature>
<name>A0A837GBY4_9VIBR</name>
<dbReference type="GO" id="GO:0009306">
    <property type="term" value="P:protein secretion"/>
    <property type="evidence" value="ECO:0007669"/>
    <property type="project" value="InterPro"/>
</dbReference>
<dbReference type="InterPro" id="IPR059040">
    <property type="entry name" value="HH_CyaD-like"/>
</dbReference>
<comment type="similarity">
    <text evidence="2 9">Belongs to the membrane fusion protein (MFP) (TC 8.A.1) family.</text>
</comment>
<dbReference type="InterPro" id="IPR050739">
    <property type="entry name" value="MFP"/>
</dbReference>
<dbReference type="NCBIfam" id="TIGR01843">
    <property type="entry name" value="type_I_hlyD"/>
    <property type="match status" value="1"/>
</dbReference>
<comment type="subcellular location">
    <subcellularLocation>
        <location evidence="1 9">Cell inner membrane</location>
        <topology evidence="1 9">Single-pass membrane protein</topology>
    </subcellularLocation>
</comment>
<keyword evidence="8 9" id="KW-0472">Membrane</keyword>
<evidence type="ECO:0000256" key="3">
    <source>
        <dbReference type="ARBA" id="ARBA00022448"/>
    </source>
</evidence>
<dbReference type="Pfam" id="PF26002">
    <property type="entry name" value="Beta-barrel_AprE"/>
    <property type="match status" value="1"/>
</dbReference>
<protein>
    <recommendedName>
        <fullName evidence="9">Membrane fusion protein (MFP) family protein</fullName>
    </recommendedName>
</protein>
<evidence type="ECO:0000259" key="11">
    <source>
        <dbReference type="Pfam" id="PF26002"/>
    </source>
</evidence>
<comment type="caution">
    <text evidence="12">The sequence shown here is derived from an EMBL/GenBank/DDBJ whole genome shotgun (WGS) entry which is preliminary data.</text>
</comment>
<evidence type="ECO:0000256" key="9">
    <source>
        <dbReference type="RuleBase" id="RU365093"/>
    </source>
</evidence>
<evidence type="ECO:0000256" key="6">
    <source>
        <dbReference type="ARBA" id="ARBA00022692"/>
    </source>
</evidence>
<keyword evidence="7 9" id="KW-1133">Transmembrane helix</keyword>
<reference evidence="12" key="1">
    <citation type="journal article" date="2015" name="BMC Genomics">
        <title>Genome mining reveals unlocked bioactive potential of marine Gram-negative bacteria.</title>
        <authorList>
            <person name="Machado H."/>
            <person name="Sonnenschein E.C."/>
            <person name="Melchiorsen J."/>
            <person name="Gram L."/>
        </authorList>
    </citation>
    <scope>NUCLEOTIDE SEQUENCE</scope>
    <source>
        <strain evidence="12">S2052</strain>
    </source>
</reference>
<evidence type="ECO:0000256" key="2">
    <source>
        <dbReference type="ARBA" id="ARBA00009477"/>
    </source>
</evidence>
<evidence type="ECO:0000256" key="4">
    <source>
        <dbReference type="ARBA" id="ARBA00022475"/>
    </source>
</evidence>
<dbReference type="Pfam" id="PF25988">
    <property type="entry name" value="HH_CyaD"/>
    <property type="match status" value="1"/>
</dbReference>
<sequence length="462" mass="52306">MSLRQHIKTAIRAWQRERKSAPKASYTRDEHDFQPGYLEIVERPPVPWARRTALALTLLLVIGLIWSIVGRLDIHANATGRLLVSSHSKIIQSLEAGEIQRIRVRDGQRVKAGEVLIDLNPIGVEAEWKELEAQLRYRQLERARLEALLTDTPLEEYKPPANISPSQAELAKAHLRSVWNEVLANLASIDGEMAVNRANQQARSDDIQSLERLSANIQTRLQARTALAEHKLLPKIELLEQEKERLELERSLSQQHADMAVLKAEYQSLVERRESFLAKTRREYYDKLNSVRSEIAVMKQQLIKVGEKQRLQRLRAPVDGVVQQLAVHTKGGVVQPAQQLMVIVPDDALLEADVMVLNKDIGFVHAGQSVEIKIDSFPYTRYGTISGKVGHVSKDAVKDEQLGLVFPTRIQLSRSTIAVEDQTIPLQAGMSTTAEIRTGQRRVIEYLLSPLQQYQSEALRER</sequence>
<keyword evidence="5 9" id="KW-0997">Cell inner membrane</keyword>
<proteinExistence type="inferred from homology"/>
<dbReference type="RefSeq" id="WP_019274842.1">
    <property type="nucleotide sequence ID" value="NZ_CP063051.1"/>
</dbReference>
<accession>A0A837GBY4</accession>